<feature type="compositionally biased region" description="Polar residues" evidence="1">
    <location>
        <begin position="16"/>
        <end position="35"/>
    </location>
</feature>
<feature type="region of interest" description="Disordered" evidence="1">
    <location>
        <begin position="648"/>
        <end position="668"/>
    </location>
</feature>
<feature type="region of interest" description="Disordered" evidence="1">
    <location>
        <begin position="1"/>
        <end position="48"/>
    </location>
</feature>
<feature type="compositionally biased region" description="Low complexity" evidence="1">
    <location>
        <begin position="553"/>
        <end position="564"/>
    </location>
</feature>
<evidence type="ECO:0000313" key="3">
    <source>
        <dbReference type="Proteomes" id="UP001385951"/>
    </source>
</evidence>
<comment type="caution">
    <text evidence="2">The sequence shown here is derived from an EMBL/GenBank/DDBJ whole genome shotgun (WGS) entry which is preliminary data.</text>
</comment>
<feature type="compositionally biased region" description="Polar residues" evidence="1">
    <location>
        <begin position="274"/>
        <end position="283"/>
    </location>
</feature>
<feature type="compositionally biased region" description="Polar residues" evidence="1">
    <location>
        <begin position="452"/>
        <end position="471"/>
    </location>
</feature>
<feature type="compositionally biased region" description="Low complexity" evidence="1">
    <location>
        <begin position="173"/>
        <end position="184"/>
    </location>
</feature>
<name>A0AAW0GJS1_9APHY</name>
<feature type="compositionally biased region" description="Low complexity" evidence="1">
    <location>
        <begin position="74"/>
        <end position="83"/>
    </location>
</feature>
<dbReference type="Proteomes" id="UP001385951">
    <property type="component" value="Unassembled WGS sequence"/>
</dbReference>
<evidence type="ECO:0000256" key="1">
    <source>
        <dbReference type="SAM" id="MobiDB-lite"/>
    </source>
</evidence>
<protein>
    <submittedName>
        <fullName evidence="2">Uncharacterized protein</fullName>
    </submittedName>
</protein>
<feature type="region of interest" description="Disordered" evidence="1">
    <location>
        <begin position="500"/>
        <end position="622"/>
    </location>
</feature>
<feature type="compositionally biased region" description="Pro residues" evidence="1">
    <location>
        <begin position="138"/>
        <end position="152"/>
    </location>
</feature>
<organism evidence="2 3">
    <name type="scientific">Cerrena zonata</name>
    <dbReference type="NCBI Taxonomy" id="2478898"/>
    <lineage>
        <taxon>Eukaryota</taxon>
        <taxon>Fungi</taxon>
        <taxon>Dikarya</taxon>
        <taxon>Basidiomycota</taxon>
        <taxon>Agaricomycotina</taxon>
        <taxon>Agaricomycetes</taxon>
        <taxon>Polyporales</taxon>
        <taxon>Cerrenaceae</taxon>
        <taxon>Cerrena</taxon>
    </lineage>
</organism>
<keyword evidence="3" id="KW-1185">Reference proteome</keyword>
<feature type="region of interest" description="Disordered" evidence="1">
    <location>
        <begin position="62"/>
        <end position="486"/>
    </location>
</feature>
<feature type="compositionally biased region" description="Polar residues" evidence="1">
    <location>
        <begin position="409"/>
        <end position="421"/>
    </location>
</feature>
<feature type="compositionally biased region" description="Basic and acidic residues" evidence="1">
    <location>
        <begin position="299"/>
        <end position="317"/>
    </location>
</feature>
<feature type="compositionally biased region" description="Acidic residues" evidence="1">
    <location>
        <begin position="651"/>
        <end position="663"/>
    </location>
</feature>
<feature type="compositionally biased region" description="Basic residues" evidence="1">
    <location>
        <begin position="257"/>
        <end position="273"/>
    </location>
</feature>
<feature type="compositionally biased region" description="Pro residues" evidence="1">
    <location>
        <begin position="284"/>
        <end position="296"/>
    </location>
</feature>
<proteinExistence type="predicted"/>
<sequence>MSSLSSISSLSGLPSPANSTRSRSDNLRQNLTHTIGKNGGKGRNVITTKSVFRPDLSVSAHWHFHAGPGHGTRSHASPSTGSSSHDHRQDNSGTRRGGRNSYSSLPPRSYSSQRRPSSPSSSSCNEAPFQALRTCPQVPVPSSPSSPPPPSPASRMPRTPRRVHHDYAFLEPSSSVASSYSRTSCPYPASGQTSSPSPRSKSKANSHSRSPSATLPPPAFLIRRGIQRAPPTLAMSIQIHSPTPILSSRPTSPSPHPHSHHRSNPRSASRSKSRPTSPLQPSAQLPPIPSRPPMARPPSRSERLLRDTLRRAEEQDRIANLAALPSPSILGASQPAHGFSSPRRHVRRNTNSSTGTDASLEGSDYFKPEVFGISQDEEQDADEGGWLWRTRSATSASSSSSGHHPTRAPPNSRQQVAGSSRNRSHTDPTGGRVQEQQFAYGTPTSPPMPTRAQLQRSPKSVPNVSRSSRTSLENHHGPDCGCGSNAGMTPHEVVLRSRLENVLRGAKEQERREERERRRESQSGSGSGSGNSMASSRNLSGEGEWFFGSNGDTHTTSSAESATTRYPHRQPFNLALPPVPRTPSSHSRSHSHAHKMLSNVSSPTKSAHRHLSGPLTPPPTPPFNARTAAEQLKHMDGYVSFANIEGLGCPDDLDGENDEEEDDRTGGARWLKWLNLGKGSAGEAGSTR</sequence>
<feature type="compositionally biased region" description="Low complexity" evidence="1">
    <location>
        <begin position="99"/>
        <end position="123"/>
    </location>
</feature>
<dbReference type="AlphaFoldDB" id="A0AAW0GJS1"/>
<feature type="compositionally biased region" description="Low complexity" evidence="1">
    <location>
        <begin position="389"/>
        <end position="401"/>
    </location>
</feature>
<evidence type="ECO:0000313" key="2">
    <source>
        <dbReference type="EMBL" id="KAK7692132.1"/>
    </source>
</evidence>
<accession>A0AAW0GJS1</accession>
<feature type="compositionally biased region" description="Polar residues" evidence="1">
    <location>
        <begin position="190"/>
        <end position="199"/>
    </location>
</feature>
<reference evidence="2 3" key="1">
    <citation type="submission" date="2022-09" db="EMBL/GenBank/DDBJ databases">
        <authorList>
            <person name="Palmer J.M."/>
        </authorList>
    </citation>
    <scope>NUCLEOTIDE SEQUENCE [LARGE SCALE GENOMIC DNA]</scope>
    <source>
        <strain evidence="2 3">DSM 7382</strain>
    </source>
</reference>
<feature type="compositionally biased region" description="Low complexity" evidence="1">
    <location>
        <begin position="1"/>
        <end position="15"/>
    </location>
</feature>
<dbReference type="EMBL" id="JASBNA010000004">
    <property type="protein sequence ID" value="KAK7692132.1"/>
    <property type="molecule type" value="Genomic_DNA"/>
</dbReference>
<feature type="compositionally biased region" description="Basic and acidic residues" evidence="1">
    <location>
        <begin position="500"/>
        <end position="521"/>
    </location>
</feature>
<feature type="compositionally biased region" description="Polar residues" evidence="1">
    <location>
        <begin position="434"/>
        <end position="443"/>
    </location>
</feature>
<gene>
    <name evidence="2" type="ORF">QCA50_003751</name>
</gene>